<dbReference type="Pfam" id="PF00535">
    <property type="entry name" value="Glycos_transf_2"/>
    <property type="match status" value="1"/>
</dbReference>
<dbReference type="SUPFAM" id="SSF53448">
    <property type="entry name" value="Nucleotide-diphospho-sugar transferases"/>
    <property type="match status" value="1"/>
</dbReference>
<dbReference type="Gene3D" id="3.90.550.10">
    <property type="entry name" value="Spore Coat Polysaccharide Biosynthesis Protein SpsA, Chain A"/>
    <property type="match status" value="1"/>
</dbReference>
<protein>
    <recommendedName>
        <fullName evidence="1">Glycosyltransferase 2-like domain-containing protein</fullName>
    </recommendedName>
</protein>
<feature type="domain" description="Glycosyltransferase 2-like" evidence="1">
    <location>
        <begin position="13"/>
        <end position="172"/>
    </location>
</feature>
<dbReference type="PANTHER" id="PTHR48090:SF7">
    <property type="entry name" value="RFBJ PROTEIN"/>
    <property type="match status" value="1"/>
</dbReference>
<organism evidence="2 3">
    <name type="scientific">Candidatus Daviesbacteria bacterium RIFCSPHIGHO2_12_FULL_37_11</name>
    <dbReference type="NCBI Taxonomy" id="1797777"/>
    <lineage>
        <taxon>Bacteria</taxon>
        <taxon>Candidatus Daviesiibacteriota</taxon>
    </lineage>
</organism>
<dbReference type="Proteomes" id="UP000176527">
    <property type="component" value="Unassembled WGS sequence"/>
</dbReference>
<dbReference type="InterPro" id="IPR001173">
    <property type="entry name" value="Glyco_trans_2-like"/>
</dbReference>
<comment type="caution">
    <text evidence="2">The sequence shown here is derived from an EMBL/GenBank/DDBJ whole genome shotgun (WGS) entry which is preliminary data.</text>
</comment>
<dbReference type="AlphaFoldDB" id="A0A1F5K8L8"/>
<proteinExistence type="predicted"/>
<dbReference type="InterPro" id="IPR029044">
    <property type="entry name" value="Nucleotide-diphossugar_trans"/>
</dbReference>
<dbReference type="CDD" id="cd04179">
    <property type="entry name" value="DPM_DPG-synthase_like"/>
    <property type="match status" value="1"/>
</dbReference>
<dbReference type="EMBL" id="MFDE01000048">
    <property type="protein sequence ID" value="OGE37249.1"/>
    <property type="molecule type" value="Genomic_DNA"/>
</dbReference>
<evidence type="ECO:0000259" key="1">
    <source>
        <dbReference type="Pfam" id="PF00535"/>
    </source>
</evidence>
<gene>
    <name evidence="2" type="ORF">A3F00_02490</name>
</gene>
<sequence length="248" mass="28046">MMKSKQSKDNKITVVLPAYNAERTIEKVFKGIPKEISKVILVDDGSKDNTAAVSKKLGIKTIVHKKNSGYGANQKTCYKEALKYDPDFVIMLHPDGQYDPNDLPLFIKSLEDKKGDVILGSRFLSHGDKNTPFYKSISIRGITLLFNLVLGTNLSEANTGYRGYTRQVLEKIPFQKNGNGYIFDPQFLIQAIYFGFKIYDVPVSKAYNPEGISPNFSKSVEHGIENLRLLLEYILHKLKFKKADFLIP</sequence>
<name>A0A1F5K8L8_9BACT</name>
<dbReference type="PANTHER" id="PTHR48090">
    <property type="entry name" value="UNDECAPRENYL-PHOSPHATE 4-DEOXY-4-FORMAMIDO-L-ARABINOSE TRANSFERASE-RELATED"/>
    <property type="match status" value="1"/>
</dbReference>
<reference evidence="2 3" key="1">
    <citation type="journal article" date="2016" name="Nat. Commun.">
        <title>Thousands of microbial genomes shed light on interconnected biogeochemical processes in an aquifer system.</title>
        <authorList>
            <person name="Anantharaman K."/>
            <person name="Brown C.T."/>
            <person name="Hug L.A."/>
            <person name="Sharon I."/>
            <person name="Castelle C.J."/>
            <person name="Probst A.J."/>
            <person name="Thomas B.C."/>
            <person name="Singh A."/>
            <person name="Wilkins M.J."/>
            <person name="Karaoz U."/>
            <person name="Brodie E.L."/>
            <person name="Williams K.H."/>
            <person name="Hubbard S.S."/>
            <person name="Banfield J.F."/>
        </authorList>
    </citation>
    <scope>NUCLEOTIDE SEQUENCE [LARGE SCALE GENOMIC DNA]</scope>
</reference>
<evidence type="ECO:0000313" key="2">
    <source>
        <dbReference type="EMBL" id="OGE37249.1"/>
    </source>
</evidence>
<dbReference type="InterPro" id="IPR050256">
    <property type="entry name" value="Glycosyltransferase_2"/>
</dbReference>
<evidence type="ECO:0000313" key="3">
    <source>
        <dbReference type="Proteomes" id="UP000176527"/>
    </source>
</evidence>
<accession>A0A1F5K8L8</accession>